<dbReference type="GO" id="GO:0008270">
    <property type="term" value="F:zinc ion binding"/>
    <property type="evidence" value="ECO:0007669"/>
    <property type="project" value="InterPro"/>
</dbReference>
<dbReference type="InterPro" id="IPR013149">
    <property type="entry name" value="ADH-like_C"/>
</dbReference>
<evidence type="ECO:0000313" key="9">
    <source>
        <dbReference type="Proteomes" id="UP000288351"/>
    </source>
</evidence>
<dbReference type="Gene3D" id="3.40.50.720">
    <property type="entry name" value="NAD(P)-binding Rossmann-like Domain"/>
    <property type="match status" value="1"/>
</dbReference>
<proteinExistence type="inferred from homology"/>
<dbReference type="Proteomes" id="UP000288351">
    <property type="component" value="Unassembled WGS sequence"/>
</dbReference>
<dbReference type="PROSITE" id="PS00059">
    <property type="entry name" value="ADH_ZINC"/>
    <property type="match status" value="1"/>
</dbReference>
<dbReference type="Pfam" id="PF00107">
    <property type="entry name" value="ADH_zinc_N"/>
    <property type="match status" value="1"/>
</dbReference>
<dbReference type="GO" id="GO:0016491">
    <property type="term" value="F:oxidoreductase activity"/>
    <property type="evidence" value="ECO:0007669"/>
    <property type="project" value="UniProtKB-KW"/>
</dbReference>
<dbReference type="SMART" id="SM00829">
    <property type="entry name" value="PKS_ER"/>
    <property type="match status" value="1"/>
</dbReference>
<evidence type="ECO:0000259" key="7">
    <source>
        <dbReference type="SMART" id="SM00829"/>
    </source>
</evidence>
<comment type="similarity">
    <text evidence="2 6">Belongs to the zinc-containing alcohol dehydrogenase family.</text>
</comment>
<dbReference type="AlphaFoldDB" id="A0A401QTM3"/>
<evidence type="ECO:0000256" key="4">
    <source>
        <dbReference type="ARBA" id="ARBA00022833"/>
    </source>
</evidence>
<dbReference type="PANTHER" id="PTHR43350">
    <property type="entry name" value="NAD-DEPENDENT ALCOHOL DEHYDROGENASE"/>
    <property type="match status" value="1"/>
</dbReference>
<evidence type="ECO:0000256" key="2">
    <source>
        <dbReference type="ARBA" id="ARBA00008072"/>
    </source>
</evidence>
<keyword evidence="5" id="KW-0560">Oxidoreductase</keyword>
<protein>
    <submittedName>
        <fullName evidence="8">Zinc-binding alcohol dehydrogenase</fullName>
    </submittedName>
</protein>
<dbReference type="InterPro" id="IPR002328">
    <property type="entry name" value="ADH_Zn_CS"/>
</dbReference>
<evidence type="ECO:0000313" key="8">
    <source>
        <dbReference type="EMBL" id="GCB88761.1"/>
    </source>
</evidence>
<dbReference type="SUPFAM" id="SSF51735">
    <property type="entry name" value="NAD(P)-binding Rossmann-fold domains"/>
    <property type="match status" value="1"/>
</dbReference>
<dbReference type="EMBL" id="BHXC01000006">
    <property type="protein sequence ID" value="GCB88761.1"/>
    <property type="molecule type" value="Genomic_DNA"/>
</dbReference>
<dbReference type="RefSeq" id="WP_020931132.1">
    <property type="nucleotide sequence ID" value="NZ_BHXC01000006.1"/>
</dbReference>
<dbReference type="SUPFAM" id="SSF50129">
    <property type="entry name" value="GroES-like"/>
    <property type="match status" value="1"/>
</dbReference>
<dbReference type="InterPro" id="IPR020843">
    <property type="entry name" value="ER"/>
</dbReference>
<name>A0A401QTM3_STRNR</name>
<keyword evidence="4 6" id="KW-0862">Zinc</keyword>
<feature type="domain" description="Enoyl reductase (ER)" evidence="7">
    <location>
        <begin position="13"/>
        <end position="364"/>
    </location>
</feature>
<dbReference type="PANTHER" id="PTHR43350:SF21">
    <property type="entry name" value="S-NITROSOMYCOTHIOL REDUCTASE MSCR"/>
    <property type="match status" value="1"/>
</dbReference>
<dbReference type="InterPro" id="IPR011032">
    <property type="entry name" value="GroES-like_sf"/>
</dbReference>
<organism evidence="8 9">
    <name type="scientific">Streptomyces noursei</name>
    <name type="common">Streptomyces albulus</name>
    <dbReference type="NCBI Taxonomy" id="1971"/>
    <lineage>
        <taxon>Bacteria</taxon>
        <taxon>Bacillati</taxon>
        <taxon>Actinomycetota</taxon>
        <taxon>Actinomycetes</taxon>
        <taxon>Kitasatosporales</taxon>
        <taxon>Streptomycetaceae</taxon>
        <taxon>Streptomyces</taxon>
    </lineage>
</organism>
<gene>
    <name evidence="8" type="ORF">SALB_01434</name>
</gene>
<reference evidence="8 9" key="1">
    <citation type="journal article" date="2019" name="Microbiol. Resour. Announc.">
        <title>Draft Genome Sequence of the Most Traditional epsilon-Poly-l-Lysine Producer, Streptomyces albulus NBRC14147.</title>
        <authorList>
            <person name="Yamanaka K."/>
            <person name="Hamano Y."/>
        </authorList>
    </citation>
    <scope>NUCLEOTIDE SEQUENCE [LARGE SCALE GENOMIC DNA]</scope>
    <source>
        <strain evidence="8 9">NBRC 14147</strain>
    </source>
</reference>
<dbReference type="Gene3D" id="3.90.180.10">
    <property type="entry name" value="Medium-chain alcohol dehydrogenases, catalytic domain"/>
    <property type="match status" value="1"/>
</dbReference>
<evidence type="ECO:0000256" key="6">
    <source>
        <dbReference type="RuleBase" id="RU361277"/>
    </source>
</evidence>
<evidence type="ECO:0000256" key="1">
    <source>
        <dbReference type="ARBA" id="ARBA00001947"/>
    </source>
</evidence>
<comment type="caution">
    <text evidence="8">The sequence shown here is derived from an EMBL/GenBank/DDBJ whole genome shotgun (WGS) entry which is preliminary data.</text>
</comment>
<dbReference type="InterPro" id="IPR036291">
    <property type="entry name" value="NAD(P)-bd_dom_sf"/>
</dbReference>
<dbReference type="InterPro" id="IPR013154">
    <property type="entry name" value="ADH-like_N"/>
</dbReference>
<comment type="cofactor">
    <cofactor evidence="1 6">
        <name>Zn(2+)</name>
        <dbReference type="ChEBI" id="CHEBI:29105"/>
    </cofactor>
</comment>
<evidence type="ECO:0000256" key="5">
    <source>
        <dbReference type="ARBA" id="ARBA00023002"/>
    </source>
</evidence>
<evidence type="ECO:0000256" key="3">
    <source>
        <dbReference type="ARBA" id="ARBA00022723"/>
    </source>
</evidence>
<sequence>MRIQAAVVESPGGPFTVRDDVVLAPPRPDEVLVKIAAAGICHTDLSTRQKWPQQLSPMVFGHEGAGVVTAVGDAVTHVGPGDNVCLSYRSCTSCGQCTTGHPAYCETGIFALNATGTRPDGTSPLSRAGDGSTVYGSFFGQSSFATYALAHTSNVVAVPADLAPAVAAPLGCGVQTGVGTVLNVLRPPRGSSVAVFGTGSVGLTSVMTAVAEGCRVIAVDPLAARRAKAVEFGAVAAVDPTAETDVGAAVRDHADGGAHFAIDTTGRSDVISQALAALAHRGTLALVGVGGRAEFDIMTVMTKGIRIRGVIEGDAAPAAFLPDLVARYRAGLLPLDGIITEFPFHEIEEAARAAAAGEVIKPVLRFP</sequence>
<dbReference type="Pfam" id="PF08240">
    <property type="entry name" value="ADH_N"/>
    <property type="match status" value="1"/>
</dbReference>
<accession>A0A401QTM3</accession>
<dbReference type="CDD" id="cd08278">
    <property type="entry name" value="benzyl_alcohol_DH"/>
    <property type="match status" value="1"/>
</dbReference>
<keyword evidence="3 6" id="KW-0479">Metal-binding</keyword>